<dbReference type="AlphaFoldDB" id="A0A8S9T7R0"/>
<name>A0A8S9T7R0_9CYAN</name>
<dbReference type="Proteomes" id="UP000029738">
    <property type="component" value="Unassembled WGS sequence"/>
</dbReference>
<reference evidence="1" key="1">
    <citation type="journal article" date="2015" name="Genome Announc.">
        <title>Draft Genome Sequence of Tolypothrix boutellei Strain VB521301.</title>
        <authorList>
            <person name="Chandrababunaidu M.M."/>
            <person name="Singh D."/>
            <person name="Sen D."/>
            <person name="Bhan S."/>
            <person name="Das S."/>
            <person name="Gupta A."/>
            <person name="Adhikary S.P."/>
            <person name="Tripathy S."/>
        </authorList>
    </citation>
    <scope>NUCLEOTIDE SEQUENCE</scope>
    <source>
        <strain evidence="1">VB521301</strain>
    </source>
</reference>
<proteinExistence type="predicted"/>
<comment type="caution">
    <text evidence="1">The sequence shown here is derived from an EMBL/GenBank/DDBJ whole genome shotgun (WGS) entry which is preliminary data.</text>
</comment>
<accession>A0A8S9T7R0</accession>
<evidence type="ECO:0000313" key="2">
    <source>
        <dbReference type="Proteomes" id="UP000029738"/>
    </source>
</evidence>
<dbReference type="EMBL" id="JHEG04000001">
    <property type="protein sequence ID" value="KAF3888098.1"/>
    <property type="molecule type" value="Genomic_DNA"/>
</dbReference>
<reference evidence="1" key="2">
    <citation type="submission" date="2019-11" db="EMBL/GenBank/DDBJ databases">
        <title>Improved Assembly of Tolypothrix boutellei genome.</title>
        <authorList>
            <person name="Sarangi A.N."/>
            <person name="Mukherjee M."/>
            <person name="Ghosh S."/>
            <person name="Singh D."/>
            <person name="Das A."/>
            <person name="Kant S."/>
            <person name="Prusty A."/>
            <person name="Tripathy S."/>
        </authorList>
    </citation>
    <scope>NUCLEOTIDE SEQUENCE</scope>
    <source>
        <strain evidence="1">VB521301</strain>
    </source>
</reference>
<protein>
    <submittedName>
        <fullName evidence="1">Uncharacterized protein</fullName>
    </submittedName>
</protein>
<evidence type="ECO:0000313" key="1">
    <source>
        <dbReference type="EMBL" id="KAF3888098.1"/>
    </source>
</evidence>
<dbReference type="RefSeq" id="WP_153021553.1">
    <property type="nucleotide sequence ID" value="NZ_JHEG04000001.1"/>
</dbReference>
<organism evidence="1 2">
    <name type="scientific">Tolypothrix bouteillei VB521301</name>
    <dbReference type="NCBI Taxonomy" id="1479485"/>
    <lineage>
        <taxon>Bacteria</taxon>
        <taxon>Bacillati</taxon>
        <taxon>Cyanobacteriota</taxon>
        <taxon>Cyanophyceae</taxon>
        <taxon>Nostocales</taxon>
        <taxon>Tolypothrichaceae</taxon>
        <taxon>Tolypothrix</taxon>
    </lineage>
</organism>
<gene>
    <name evidence="1" type="ORF">DA73_0400023345</name>
</gene>
<sequence>MPSAREARSPRNFPEWKDNFAETQKSHHKFAKISTPFSQNSDVFYT</sequence>
<keyword evidence="2" id="KW-1185">Reference proteome</keyword>